<accession>R7V0N2</accession>
<evidence type="ECO:0000313" key="3">
    <source>
        <dbReference type="EnsemblMetazoa" id="CapteP219776"/>
    </source>
</evidence>
<gene>
    <name evidence="2" type="ORF">CAPTEDRAFT_219776</name>
</gene>
<evidence type="ECO:0000313" key="2">
    <source>
        <dbReference type="EMBL" id="ELU12062.1"/>
    </source>
</evidence>
<evidence type="ECO:0000313" key="4">
    <source>
        <dbReference type="Proteomes" id="UP000014760"/>
    </source>
</evidence>
<dbReference type="EMBL" id="AMQN01005528">
    <property type="status" value="NOT_ANNOTATED_CDS"/>
    <property type="molecule type" value="Genomic_DNA"/>
</dbReference>
<feature type="compositionally biased region" description="Basic and acidic residues" evidence="1">
    <location>
        <begin position="163"/>
        <end position="186"/>
    </location>
</feature>
<reference evidence="2 4" key="2">
    <citation type="journal article" date="2013" name="Nature">
        <title>Insights into bilaterian evolution from three spiralian genomes.</title>
        <authorList>
            <person name="Simakov O."/>
            <person name="Marletaz F."/>
            <person name="Cho S.J."/>
            <person name="Edsinger-Gonzales E."/>
            <person name="Havlak P."/>
            <person name="Hellsten U."/>
            <person name="Kuo D.H."/>
            <person name="Larsson T."/>
            <person name="Lv J."/>
            <person name="Arendt D."/>
            <person name="Savage R."/>
            <person name="Osoegawa K."/>
            <person name="de Jong P."/>
            <person name="Grimwood J."/>
            <person name="Chapman J.A."/>
            <person name="Shapiro H."/>
            <person name="Aerts A."/>
            <person name="Otillar R.P."/>
            <person name="Terry A.Y."/>
            <person name="Boore J.L."/>
            <person name="Grigoriev I.V."/>
            <person name="Lindberg D.R."/>
            <person name="Seaver E.C."/>
            <person name="Weisblat D.A."/>
            <person name="Putnam N.H."/>
            <person name="Rokhsar D.S."/>
        </authorList>
    </citation>
    <scope>NUCLEOTIDE SEQUENCE</scope>
    <source>
        <strain evidence="2 4">I ESC-2004</strain>
    </source>
</reference>
<evidence type="ECO:0000256" key="1">
    <source>
        <dbReference type="SAM" id="MobiDB-lite"/>
    </source>
</evidence>
<feature type="compositionally biased region" description="Basic and acidic residues" evidence="1">
    <location>
        <begin position="308"/>
        <end position="345"/>
    </location>
</feature>
<name>R7V0N2_CAPTE</name>
<organism evidence="2">
    <name type="scientific">Capitella teleta</name>
    <name type="common">Polychaete worm</name>
    <dbReference type="NCBI Taxonomy" id="283909"/>
    <lineage>
        <taxon>Eukaryota</taxon>
        <taxon>Metazoa</taxon>
        <taxon>Spiralia</taxon>
        <taxon>Lophotrochozoa</taxon>
        <taxon>Annelida</taxon>
        <taxon>Polychaeta</taxon>
        <taxon>Sedentaria</taxon>
        <taxon>Scolecida</taxon>
        <taxon>Capitellidae</taxon>
        <taxon>Capitella</taxon>
    </lineage>
</organism>
<protein>
    <submittedName>
        <fullName evidence="2 3">Uncharacterized protein</fullName>
    </submittedName>
</protein>
<feature type="region of interest" description="Disordered" evidence="1">
    <location>
        <begin position="163"/>
        <end position="216"/>
    </location>
</feature>
<feature type="compositionally biased region" description="Basic residues" evidence="1">
    <location>
        <begin position="657"/>
        <end position="712"/>
    </location>
</feature>
<dbReference type="EnsemblMetazoa" id="CapteT219776">
    <property type="protein sequence ID" value="CapteP219776"/>
    <property type="gene ID" value="CapteG219776"/>
</dbReference>
<feature type="compositionally biased region" description="Polar residues" evidence="1">
    <location>
        <begin position="187"/>
        <end position="203"/>
    </location>
</feature>
<feature type="compositionally biased region" description="Basic residues" evidence="1">
    <location>
        <begin position="636"/>
        <end position="645"/>
    </location>
</feature>
<keyword evidence="4" id="KW-1185">Reference proteome</keyword>
<sequence length="900" mass="102168">MARRDDFSDAQGLARGTLSPQEKALTSRVLLNPKQLEFNVCTELSILLNSLLPPQINNSRKLPWIKTRYENGSRVQLWYGRTSKVDIRVWRKFMGTLSKTRKVALHSFADKSHLILVPFDVMKTTFDSASVMDDTRLNDSRAAYCILIEDCPKRLAAVHVIKEESEEQKSSQERENRQPNLKKELKNSTADVGTKSIASNAEAVTSKMPNDKASEKLEGDAYMSTVVSRLNEWILEGAKLSTVDSESDKKEEKEEAEEKEAQERDQPANSSQEMEVMKGINPEPLAAASGRDGSMCLSTEMEDVANLEDVKDSDVKDSDVKDSDVKDSDVKDSDVKDSDVKDSEKDDLRSMLLNFKEELVANGNSWKTDILQDVLDQTIHLVQEVYQASAEEEEEEEKEVVKESSVEHLREKHLRDARKRASRQSMRREITAPITKSSRCTRIDDIIPRMSVMILRLNDFLDFHWDFLQEVSKTEDYSKKFALRLEEAEEQIRAELIHLIRTQTDLFQGSSHLLDSSEVRLLLSKEAKTNALHRELKVVLQLILCASHTADGRLLLQSLLNKKEEIAEEMKSLIKHMGHCQDLLRKRRRDCPRKHLSTFDEILLKSSSLLRLISDILDRSQSDSHLSISSPLKPSPPKRHSKLPKAYRSISRSPVRSPRRHRSSLSPRAHHSPRKRERRPPTRSRSRSPRRFYRGRSPRRRKSRSRSPRTKRPQTNPPVSLAKEVETPLVTVATVTEPKSTAEVSPVKSPSSCATASSIPTMIAMTTSASKSSIGPMQYLSSFHERMTAPALSVSLQPPLPSSYLQHPPPQPAMPPASLHTLMSHSSVPPLMTLTNVLPRFTAPINSMYPYYNQTTSAQSWRYQWPQYPQWNQRPVNTATWNPNVSLAAATLPTTRLTRP</sequence>
<feature type="region of interest" description="Disordered" evidence="1">
    <location>
        <begin position="241"/>
        <end position="275"/>
    </location>
</feature>
<feature type="compositionally biased region" description="Basic and acidic residues" evidence="1">
    <location>
        <begin position="399"/>
        <end position="414"/>
    </location>
</feature>
<reference evidence="4" key="1">
    <citation type="submission" date="2012-12" db="EMBL/GenBank/DDBJ databases">
        <authorList>
            <person name="Hellsten U."/>
            <person name="Grimwood J."/>
            <person name="Chapman J.A."/>
            <person name="Shapiro H."/>
            <person name="Aerts A."/>
            <person name="Otillar R.P."/>
            <person name="Terry A.Y."/>
            <person name="Boore J.L."/>
            <person name="Simakov O."/>
            <person name="Marletaz F."/>
            <person name="Cho S.-J."/>
            <person name="Edsinger-Gonzales E."/>
            <person name="Havlak P."/>
            <person name="Kuo D.-H."/>
            <person name="Larsson T."/>
            <person name="Lv J."/>
            <person name="Arendt D."/>
            <person name="Savage R."/>
            <person name="Osoegawa K."/>
            <person name="de Jong P."/>
            <person name="Lindberg D.R."/>
            <person name="Seaver E.C."/>
            <person name="Weisblat D.A."/>
            <person name="Putnam N.H."/>
            <person name="Grigoriev I.V."/>
            <person name="Rokhsar D.S."/>
        </authorList>
    </citation>
    <scope>NUCLEOTIDE SEQUENCE</scope>
    <source>
        <strain evidence="4">I ESC-2004</strain>
    </source>
</reference>
<dbReference type="Proteomes" id="UP000014760">
    <property type="component" value="Unassembled WGS sequence"/>
</dbReference>
<dbReference type="EMBL" id="KB296213">
    <property type="protein sequence ID" value="ELU12062.1"/>
    <property type="molecule type" value="Genomic_DNA"/>
</dbReference>
<feature type="region of interest" description="Disordered" evidence="1">
    <location>
        <begin position="307"/>
        <end position="345"/>
    </location>
</feature>
<feature type="region of interest" description="Disordered" evidence="1">
    <location>
        <begin position="390"/>
        <end position="428"/>
    </location>
</feature>
<reference evidence="3" key="3">
    <citation type="submission" date="2015-06" db="UniProtKB">
        <authorList>
            <consortium name="EnsemblMetazoa"/>
        </authorList>
    </citation>
    <scope>IDENTIFICATION</scope>
</reference>
<proteinExistence type="predicted"/>
<feature type="region of interest" description="Disordered" evidence="1">
    <location>
        <begin position="623"/>
        <end position="725"/>
    </location>
</feature>
<dbReference type="HOGENOM" id="CLU_321895_0_0_1"/>
<dbReference type="AlphaFoldDB" id="R7V0N2"/>